<dbReference type="Gene3D" id="3.40.50.11550">
    <property type="match status" value="2"/>
</dbReference>
<organism evidence="3 4">
    <name type="scientific">Pseudooceanicola lipolyticus</name>
    <dbReference type="NCBI Taxonomy" id="2029104"/>
    <lineage>
        <taxon>Bacteria</taxon>
        <taxon>Pseudomonadati</taxon>
        <taxon>Pseudomonadota</taxon>
        <taxon>Alphaproteobacteria</taxon>
        <taxon>Rhodobacterales</taxon>
        <taxon>Paracoccaceae</taxon>
        <taxon>Pseudooceanicola</taxon>
    </lineage>
</organism>
<name>A0A2M8IUF4_9RHOB</name>
<dbReference type="SUPFAM" id="SSF159501">
    <property type="entry name" value="EreA/ChaN-like"/>
    <property type="match status" value="1"/>
</dbReference>
<sequence>MKFLFVLIALLWATSTAAQTSSVAILTKMSEADVVILGEIHDNPDHHRYQAKTIARLRPRAVVYEMLTRDQAARVTPDLAAETEALRVALDWDTSGWPDFSHYAPLFAAHPLAMVYGAHVPRDVARQSMETGLAAAFGEEASVYGLTEPLPEAERAARQAMQKSAHCDALPDEMLAPMVDIQRLRDAALARAVVEALNDSGPPVVVITGNGHARKDWGLPVYLQRLRPEIGVFTLGQAEEGVQIEGAFDAVVSAPPVRRDDPCAALRKDG</sequence>
<dbReference type="EMBL" id="PGTB01000227">
    <property type="protein sequence ID" value="PJE34171.1"/>
    <property type="molecule type" value="Genomic_DNA"/>
</dbReference>
<accession>A0A2M8IUF4</accession>
<keyword evidence="4" id="KW-1185">Reference proteome</keyword>
<evidence type="ECO:0000259" key="2">
    <source>
        <dbReference type="Pfam" id="PF04187"/>
    </source>
</evidence>
<feature type="chain" id="PRO_5014786249" description="Haem-binding uptake Tiki superfamily ChaN domain-containing protein" evidence="1">
    <location>
        <begin position="19"/>
        <end position="270"/>
    </location>
</feature>
<gene>
    <name evidence="3" type="ORF">CVM52_23685</name>
</gene>
<comment type="caution">
    <text evidence="3">The sequence shown here is derived from an EMBL/GenBank/DDBJ whole genome shotgun (WGS) entry which is preliminary data.</text>
</comment>
<feature type="signal peptide" evidence="1">
    <location>
        <begin position="1"/>
        <end position="18"/>
    </location>
</feature>
<dbReference type="AlphaFoldDB" id="A0A2M8IUF4"/>
<protein>
    <recommendedName>
        <fullName evidence="2">Haem-binding uptake Tiki superfamily ChaN domain-containing protein</fullName>
    </recommendedName>
</protein>
<keyword evidence="1" id="KW-0732">Signal</keyword>
<reference evidence="3 4" key="1">
    <citation type="journal article" date="2018" name="Int. J. Syst. Evol. Microbiol.">
        <title>Pseudooceanicola lipolyticus sp. nov., a marine alphaproteobacterium, reclassification of Oceanicola flagellatus as Pseudooceanicola flagellatus comb. nov. and emended description of the genus Pseudooceanicola.</title>
        <authorList>
            <person name="Huang M.-M."/>
            <person name="Guo L.-L."/>
            <person name="Wu Y.-H."/>
            <person name="Lai Q.-L."/>
            <person name="Shao Z.-Z."/>
            <person name="Wang C.-S."/>
            <person name="Wu M."/>
            <person name="Xu X.-W."/>
        </authorList>
    </citation>
    <scope>NUCLEOTIDE SEQUENCE [LARGE SCALE GENOMIC DNA]</scope>
    <source>
        <strain evidence="3 4">157</strain>
    </source>
</reference>
<proteinExistence type="predicted"/>
<evidence type="ECO:0000313" key="4">
    <source>
        <dbReference type="Proteomes" id="UP000231553"/>
    </source>
</evidence>
<feature type="domain" description="Haem-binding uptake Tiki superfamily ChaN" evidence="2">
    <location>
        <begin position="26"/>
        <end position="223"/>
    </location>
</feature>
<dbReference type="Proteomes" id="UP000231553">
    <property type="component" value="Unassembled WGS sequence"/>
</dbReference>
<dbReference type="InterPro" id="IPR007314">
    <property type="entry name" value="Cofac_haem-bd_dom"/>
</dbReference>
<dbReference type="Pfam" id="PF04187">
    <property type="entry name" value="Cofac_haem_bdg"/>
    <property type="match status" value="1"/>
</dbReference>
<evidence type="ECO:0000313" key="3">
    <source>
        <dbReference type="EMBL" id="PJE34171.1"/>
    </source>
</evidence>
<dbReference type="CDD" id="cd14727">
    <property type="entry name" value="ChanN-like"/>
    <property type="match status" value="1"/>
</dbReference>
<evidence type="ECO:0000256" key="1">
    <source>
        <dbReference type="SAM" id="SignalP"/>
    </source>
</evidence>
<dbReference type="OrthoDB" id="9795827at2"/>
<dbReference type="RefSeq" id="WP_100164798.1">
    <property type="nucleotide sequence ID" value="NZ_PGTB01000227.1"/>
</dbReference>